<dbReference type="Proteomes" id="UP000433483">
    <property type="component" value="Unassembled WGS sequence"/>
</dbReference>
<reference evidence="10 11" key="1">
    <citation type="submission" date="2018-08" db="EMBL/GenBank/DDBJ databases">
        <title>Genomic investigation of the strawberry pathogen Phytophthora fragariae indicates pathogenicity is determined by transcriptional variation in three key races.</title>
        <authorList>
            <person name="Adams T.M."/>
            <person name="Armitage A.D."/>
            <person name="Sobczyk M.K."/>
            <person name="Bates H.J."/>
            <person name="Dunwell J.M."/>
            <person name="Nellist C.F."/>
            <person name="Harrison R.J."/>
        </authorList>
    </citation>
    <scope>NUCLEOTIDE SEQUENCE [LARGE SCALE GENOMIC DNA]</scope>
    <source>
        <strain evidence="9 12">A4</strain>
        <strain evidence="8 16">BC-23</strain>
        <strain evidence="7 11">NOV-27</strain>
        <strain evidence="6 13">NOV-5</strain>
        <strain evidence="4 14">NOV-71</strain>
        <strain evidence="2 10">NOV-9</strain>
        <strain evidence="5 17">ONT-3</strain>
        <strain evidence="3 15">SCRP245</strain>
    </source>
</reference>
<evidence type="ECO:0000313" key="3">
    <source>
        <dbReference type="EMBL" id="KAE9010427.1"/>
    </source>
</evidence>
<keyword evidence="11" id="KW-1185">Reference proteome</keyword>
<dbReference type="EMBL" id="QXFW01000499">
    <property type="protein sequence ID" value="KAE9010427.1"/>
    <property type="molecule type" value="Genomic_DNA"/>
</dbReference>
<gene>
    <name evidence="9" type="ORF">PF001_g9624</name>
    <name evidence="8" type="ORF">PF004_g9648</name>
    <name evidence="7" type="ORF">PF005_g10143</name>
    <name evidence="6" type="ORF">PF006_g9666</name>
    <name evidence="4" type="ORF">PF007_g10594</name>
    <name evidence="2" type="ORF">PF009_g12113</name>
    <name evidence="5" type="ORF">PF010_g8501</name>
    <name evidence="3" type="ORF">PF011_g9830</name>
</gene>
<evidence type="ECO:0000313" key="15">
    <source>
        <dbReference type="Proteomes" id="UP000460718"/>
    </source>
</evidence>
<dbReference type="Proteomes" id="UP000437068">
    <property type="component" value="Unassembled WGS sequence"/>
</dbReference>
<dbReference type="EMBL" id="QXGE01000467">
    <property type="protein sequence ID" value="KAE9311641.1"/>
    <property type="molecule type" value="Genomic_DNA"/>
</dbReference>
<evidence type="ECO:0000313" key="14">
    <source>
        <dbReference type="Proteomes" id="UP000441208"/>
    </source>
</evidence>
<dbReference type="EMBL" id="QXGF01000594">
    <property type="protein sequence ID" value="KAE8937996.1"/>
    <property type="molecule type" value="Genomic_DNA"/>
</dbReference>
<evidence type="ECO:0000313" key="5">
    <source>
        <dbReference type="EMBL" id="KAE9117725.1"/>
    </source>
</evidence>
<feature type="region of interest" description="Disordered" evidence="1">
    <location>
        <begin position="42"/>
        <end position="76"/>
    </location>
</feature>
<dbReference type="EMBL" id="QXFX01000386">
    <property type="protein sequence ID" value="KAE9117725.1"/>
    <property type="molecule type" value="Genomic_DNA"/>
</dbReference>
<dbReference type="EMBL" id="QXGB01000475">
    <property type="protein sequence ID" value="KAE9213596.1"/>
    <property type="molecule type" value="Genomic_DNA"/>
</dbReference>
<dbReference type="Proteomes" id="UP000429523">
    <property type="component" value="Unassembled WGS sequence"/>
</dbReference>
<evidence type="ECO:0000313" key="7">
    <source>
        <dbReference type="EMBL" id="KAE9213596.1"/>
    </source>
</evidence>
<dbReference type="Proteomes" id="UP000440732">
    <property type="component" value="Unassembled WGS sequence"/>
</dbReference>
<evidence type="ECO:0000313" key="2">
    <source>
        <dbReference type="EMBL" id="KAE8937996.1"/>
    </source>
</evidence>
<sequence>MRPRVETWRNVHVACSAAILQSTSAQSRVSSVTPYTMLYFGSRGRARPTRGPSARSLRPADLLSLGPQGFNERSRR</sequence>
<evidence type="ECO:0000313" key="16">
    <source>
        <dbReference type="Proteomes" id="UP000476176"/>
    </source>
</evidence>
<evidence type="ECO:0000313" key="17">
    <source>
        <dbReference type="Proteomes" id="UP000488956"/>
    </source>
</evidence>
<dbReference type="EMBL" id="QXFZ01000505">
    <property type="protein sequence ID" value="KAE9113854.1"/>
    <property type="molecule type" value="Genomic_DNA"/>
</dbReference>
<dbReference type="Proteomes" id="UP000476176">
    <property type="component" value="Unassembled WGS sequence"/>
</dbReference>
<dbReference type="EMBL" id="QXGA01000468">
    <property type="protein sequence ID" value="KAE9145474.1"/>
    <property type="molecule type" value="Genomic_DNA"/>
</dbReference>
<dbReference type="Proteomes" id="UP000488956">
    <property type="component" value="Unassembled WGS sequence"/>
</dbReference>
<protein>
    <submittedName>
        <fullName evidence="7">Uncharacterized protein</fullName>
    </submittedName>
</protein>
<organism evidence="7 11">
    <name type="scientific">Phytophthora fragariae</name>
    <dbReference type="NCBI Taxonomy" id="53985"/>
    <lineage>
        <taxon>Eukaryota</taxon>
        <taxon>Sar</taxon>
        <taxon>Stramenopiles</taxon>
        <taxon>Oomycota</taxon>
        <taxon>Peronosporomycetes</taxon>
        <taxon>Peronosporales</taxon>
        <taxon>Peronosporaceae</taxon>
        <taxon>Phytophthora</taxon>
    </lineage>
</organism>
<evidence type="ECO:0000313" key="4">
    <source>
        <dbReference type="EMBL" id="KAE9113854.1"/>
    </source>
</evidence>
<evidence type="ECO:0000313" key="8">
    <source>
        <dbReference type="EMBL" id="KAE9233493.1"/>
    </source>
</evidence>
<comment type="caution">
    <text evidence="7">The sequence shown here is derived from an EMBL/GenBank/DDBJ whole genome shotgun (WGS) entry which is preliminary data.</text>
</comment>
<evidence type="ECO:0000313" key="6">
    <source>
        <dbReference type="EMBL" id="KAE9145474.1"/>
    </source>
</evidence>
<dbReference type="Proteomes" id="UP000460718">
    <property type="component" value="Unassembled WGS sequence"/>
</dbReference>
<evidence type="ECO:0000313" key="12">
    <source>
        <dbReference type="Proteomes" id="UP000437068"/>
    </source>
</evidence>
<dbReference type="EMBL" id="QXGC01000479">
    <property type="protein sequence ID" value="KAE9233493.1"/>
    <property type="molecule type" value="Genomic_DNA"/>
</dbReference>
<dbReference type="Proteomes" id="UP000441208">
    <property type="component" value="Unassembled WGS sequence"/>
</dbReference>
<proteinExistence type="predicted"/>
<evidence type="ECO:0000313" key="10">
    <source>
        <dbReference type="Proteomes" id="UP000429523"/>
    </source>
</evidence>
<evidence type="ECO:0000256" key="1">
    <source>
        <dbReference type="SAM" id="MobiDB-lite"/>
    </source>
</evidence>
<dbReference type="AlphaFoldDB" id="A0A6A3Y7Q1"/>
<evidence type="ECO:0000313" key="13">
    <source>
        <dbReference type="Proteomes" id="UP000440732"/>
    </source>
</evidence>
<accession>A0A6A3Y7Q1</accession>
<evidence type="ECO:0000313" key="11">
    <source>
        <dbReference type="Proteomes" id="UP000433483"/>
    </source>
</evidence>
<evidence type="ECO:0000313" key="9">
    <source>
        <dbReference type="EMBL" id="KAE9311641.1"/>
    </source>
</evidence>
<name>A0A6A3Y7Q1_9STRA</name>